<comment type="caution">
    <text evidence="2">The sequence shown here is derived from an EMBL/GenBank/DDBJ whole genome shotgun (WGS) entry which is preliminary data.</text>
</comment>
<dbReference type="InterPro" id="IPR008983">
    <property type="entry name" value="Tumour_necrosis_fac-like_dom"/>
</dbReference>
<dbReference type="Gene3D" id="2.60.120.40">
    <property type="match status" value="1"/>
</dbReference>
<keyword evidence="1" id="KW-0732">Signal</keyword>
<feature type="signal peptide" evidence="1">
    <location>
        <begin position="1"/>
        <end position="19"/>
    </location>
</feature>
<sequence length="364" mass="38790">MKKTFLLFALLWFQQKLFAQTVGNVGIGTYYPNPSAALDIHATNKGVLLPRVFLQSTTDAGAVANPEHGLLIFNTNPGLPDKTGFYFNLGTPDSPSWKNVERNLTLPFIQVETSPVSLFSVENTSTTATAAAIGGFSSTGHAVAGVSSNGTAVFGGSSGTGMGVFASSLNSLALNVNGKMKISGGTMQPGLGKVLTSDGDGNASWQMPINEFDNVFNGFHATGVSGGGNQNMSESTFVKVAFASQKYDIGANYNDINIAPHSSFIAPKNGIYHFDVMIRWERPETDDAFTPTIKLVRIRNGVTTELSENRVLSTDESHTSHIVLDCQLQPSDVINVIARAYGPQVALSMSDRDANFTGHLAIEL</sequence>
<evidence type="ECO:0000313" key="3">
    <source>
        <dbReference type="Proteomes" id="UP001139000"/>
    </source>
</evidence>
<proteinExistence type="predicted"/>
<dbReference type="AlphaFoldDB" id="A0A9X1PG26"/>
<gene>
    <name evidence="2" type="ORF">LXM26_03420</name>
</gene>
<evidence type="ECO:0000256" key="1">
    <source>
        <dbReference type="SAM" id="SignalP"/>
    </source>
</evidence>
<reference evidence="2" key="1">
    <citation type="submission" date="2021-12" db="EMBL/GenBank/DDBJ databases">
        <title>Novel species in genus Dyadobacter.</title>
        <authorList>
            <person name="Ma C."/>
        </authorList>
    </citation>
    <scope>NUCLEOTIDE SEQUENCE</scope>
    <source>
        <strain evidence="2">LJ419</strain>
    </source>
</reference>
<organism evidence="2 3">
    <name type="scientific">Dyadobacter chenwenxiniae</name>
    <dbReference type="NCBI Taxonomy" id="2906456"/>
    <lineage>
        <taxon>Bacteria</taxon>
        <taxon>Pseudomonadati</taxon>
        <taxon>Bacteroidota</taxon>
        <taxon>Cytophagia</taxon>
        <taxon>Cytophagales</taxon>
        <taxon>Spirosomataceae</taxon>
        <taxon>Dyadobacter</taxon>
    </lineage>
</organism>
<evidence type="ECO:0008006" key="4">
    <source>
        <dbReference type="Google" id="ProtNLM"/>
    </source>
</evidence>
<evidence type="ECO:0000313" key="2">
    <source>
        <dbReference type="EMBL" id="MCF0060527.1"/>
    </source>
</evidence>
<protein>
    <recommendedName>
        <fullName evidence="4">C1q domain-containing protein</fullName>
    </recommendedName>
</protein>
<keyword evidence="3" id="KW-1185">Reference proteome</keyword>
<dbReference type="RefSeq" id="WP_234653337.1">
    <property type="nucleotide sequence ID" value="NZ_CP094997.1"/>
</dbReference>
<dbReference type="Proteomes" id="UP001139000">
    <property type="component" value="Unassembled WGS sequence"/>
</dbReference>
<dbReference type="EMBL" id="JAJTTC010000001">
    <property type="protein sequence ID" value="MCF0060527.1"/>
    <property type="molecule type" value="Genomic_DNA"/>
</dbReference>
<feature type="chain" id="PRO_5040920317" description="C1q domain-containing protein" evidence="1">
    <location>
        <begin position="20"/>
        <end position="364"/>
    </location>
</feature>
<accession>A0A9X1PG26</accession>
<name>A0A9X1PG26_9BACT</name>